<evidence type="ECO:0000256" key="2">
    <source>
        <dbReference type="ARBA" id="ARBA00022723"/>
    </source>
</evidence>
<keyword evidence="3" id="KW-0863">Zinc-finger</keyword>
<organism evidence="6 7">
    <name type="scientific">Dendrothele bispora (strain CBS 962.96)</name>
    <dbReference type="NCBI Taxonomy" id="1314807"/>
    <lineage>
        <taxon>Eukaryota</taxon>
        <taxon>Fungi</taxon>
        <taxon>Dikarya</taxon>
        <taxon>Basidiomycota</taxon>
        <taxon>Agaricomycotina</taxon>
        <taxon>Agaricomycetes</taxon>
        <taxon>Agaricomycetidae</taxon>
        <taxon>Agaricales</taxon>
        <taxon>Agaricales incertae sedis</taxon>
        <taxon>Dendrothele</taxon>
    </lineage>
</organism>
<evidence type="ECO:0000256" key="1">
    <source>
        <dbReference type="ARBA" id="ARBA00004123"/>
    </source>
</evidence>
<dbReference type="AlphaFoldDB" id="A0A4S8LRC8"/>
<dbReference type="EMBL" id="ML179292">
    <property type="protein sequence ID" value="THU91987.1"/>
    <property type="molecule type" value="Genomic_DNA"/>
</dbReference>
<dbReference type="PANTHER" id="PTHR46481:SF10">
    <property type="entry name" value="ZINC FINGER BED DOMAIN-CONTAINING PROTEIN 39"/>
    <property type="match status" value="1"/>
</dbReference>
<sequence>ARYNTATSNLKAHVIACEGKVAPPEQAITSFMAGGHYNKGLFRLWIDLWIARRQRPYTIVEDPELVQAFKVLNPNVVTVSDDTVSTDIKEIHAVSITHVASVLQKHPGFLHISFDGWTAPNVLSFLGMDVNFCDDNGDLVNFTLDFTP</sequence>
<evidence type="ECO:0000313" key="7">
    <source>
        <dbReference type="Proteomes" id="UP000297245"/>
    </source>
</evidence>
<comment type="subcellular location">
    <subcellularLocation>
        <location evidence="1">Nucleus</location>
    </subcellularLocation>
</comment>
<dbReference type="Proteomes" id="UP000297245">
    <property type="component" value="Unassembled WGS sequence"/>
</dbReference>
<keyword evidence="2" id="KW-0479">Metal-binding</keyword>
<keyword evidence="4" id="KW-0862">Zinc</keyword>
<proteinExistence type="predicted"/>
<protein>
    <submittedName>
        <fullName evidence="6">Uncharacterized protein</fullName>
    </submittedName>
</protein>
<keyword evidence="7" id="KW-1185">Reference proteome</keyword>
<dbReference type="OrthoDB" id="3247971at2759"/>
<name>A0A4S8LRC8_DENBC</name>
<accession>A0A4S8LRC8</accession>
<dbReference type="GO" id="GO:0008270">
    <property type="term" value="F:zinc ion binding"/>
    <property type="evidence" value="ECO:0007669"/>
    <property type="project" value="UniProtKB-KW"/>
</dbReference>
<evidence type="ECO:0000313" key="6">
    <source>
        <dbReference type="EMBL" id="THU91987.1"/>
    </source>
</evidence>
<gene>
    <name evidence="6" type="ORF">K435DRAFT_673028</name>
</gene>
<keyword evidence="5" id="KW-0539">Nucleus</keyword>
<dbReference type="GO" id="GO:0005634">
    <property type="term" value="C:nucleus"/>
    <property type="evidence" value="ECO:0007669"/>
    <property type="project" value="UniProtKB-SubCell"/>
</dbReference>
<evidence type="ECO:0000256" key="5">
    <source>
        <dbReference type="ARBA" id="ARBA00023242"/>
    </source>
</evidence>
<evidence type="ECO:0000256" key="3">
    <source>
        <dbReference type="ARBA" id="ARBA00022771"/>
    </source>
</evidence>
<reference evidence="6 7" key="1">
    <citation type="journal article" date="2019" name="Nat. Ecol. Evol.">
        <title>Megaphylogeny resolves global patterns of mushroom evolution.</title>
        <authorList>
            <person name="Varga T."/>
            <person name="Krizsan K."/>
            <person name="Foldi C."/>
            <person name="Dima B."/>
            <person name="Sanchez-Garcia M."/>
            <person name="Sanchez-Ramirez S."/>
            <person name="Szollosi G.J."/>
            <person name="Szarkandi J.G."/>
            <person name="Papp V."/>
            <person name="Albert L."/>
            <person name="Andreopoulos W."/>
            <person name="Angelini C."/>
            <person name="Antonin V."/>
            <person name="Barry K.W."/>
            <person name="Bougher N.L."/>
            <person name="Buchanan P."/>
            <person name="Buyck B."/>
            <person name="Bense V."/>
            <person name="Catcheside P."/>
            <person name="Chovatia M."/>
            <person name="Cooper J."/>
            <person name="Damon W."/>
            <person name="Desjardin D."/>
            <person name="Finy P."/>
            <person name="Geml J."/>
            <person name="Haridas S."/>
            <person name="Hughes K."/>
            <person name="Justo A."/>
            <person name="Karasinski D."/>
            <person name="Kautmanova I."/>
            <person name="Kiss B."/>
            <person name="Kocsube S."/>
            <person name="Kotiranta H."/>
            <person name="LaButti K.M."/>
            <person name="Lechner B.E."/>
            <person name="Liimatainen K."/>
            <person name="Lipzen A."/>
            <person name="Lukacs Z."/>
            <person name="Mihaltcheva S."/>
            <person name="Morgado L.N."/>
            <person name="Niskanen T."/>
            <person name="Noordeloos M.E."/>
            <person name="Ohm R.A."/>
            <person name="Ortiz-Santana B."/>
            <person name="Ovrebo C."/>
            <person name="Racz N."/>
            <person name="Riley R."/>
            <person name="Savchenko A."/>
            <person name="Shiryaev A."/>
            <person name="Soop K."/>
            <person name="Spirin V."/>
            <person name="Szebenyi C."/>
            <person name="Tomsovsky M."/>
            <person name="Tulloss R.E."/>
            <person name="Uehling J."/>
            <person name="Grigoriev I.V."/>
            <person name="Vagvolgyi C."/>
            <person name="Papp T."/>
            <person name="Martin F.M."/>
            <person name="Miettinen O."/>
            <person name="Hibbett D.S."/>
            <person name="Nagy L.G."/>
        </authorList>
    </citation>
    <scope>NUCLEOTIDE SEQUENCE [LARGE SCALE GENOMIC DNA]</scope>
    <source>
        <strain evidence="6 7">CBS 962.96</strain>
    </source>
</reference>
<feature type="non-terminal residue" evidence="6">
    <location>
        <position position="1"/>
    </location>
</feature>
<evidence type="ECO:0000256" key="4">
    <source>
        <dbReference type="ARBA" id="ARBA00022833"/>
    </source>
</evidence>
<dbReference type="InterPro" id="IPR052035">
    <property type="entry name" value="ZnF_BED_domain_contain"/>
</dbReference>
<dbReference type="PANTHER" id="PTHR46481">
    <property type="entry name" value="ZINC FINGER BED DOMAIN-CONTAINING PROTEIN 4"/>
    <property type="match status" value="1"/>
</dbReference>